<dbReference type="GO" id="GO:0003939">
    <property type="term" value="F:L-iditol 2-dehydrogenase (NAD+) activity"/>
    <property type="evidence" value="ECO:0007669"/>
    <property type="project" value="UniProtKB-EC"/>
</dbReference>
<dbReference type="Gene3D" id="3.90.180.10">
    <property type="entry name" value="Medium-chain alcohol dehydrogenases, catalytic domain"/>
    <property type="match status" value="1"/>
</dbReference>
<evidence type="ECO:0000256" key="4">
    <source>
        <dbReference type="RuleBase" id="RU361277"/>
    </source>
</evidence>
<dbReference type="HOGENOM" id="CLU_026673_11_0_5"/>
<name>D5RGV6_9PROT</name>
<evidence type="ECO:0000256" key="2">
    <source>
        <dbReference type="ARBA" id="ARBA00022833"/>
    </source>
</evidence>
<dbReference type="RefSeq" id="WP_007005566.1">
    <property type="nucleotide sequence ID" value="NZ_GG770783.1"/>
</dbReference>
<sequence length="347" mass="36738">MLALRKTEAAPGLHLQERPAPPPPGAGEIAIRIAAAGICGSDLHAYEWTPGYEFMAPHMPFTLGHEFSGHVVALGEGVEGFALGDAVTAWPTIGCQQCRACREDRMQDCQARRILGLHCDGGFAAQLNAPAFNCFRLPDGVPVELGALAEPLSIADNAVEVADITPGDAVLVLGPGPIGLGIAWMAQRRGARVLLAGLNDALRLACARRMGIAHCIDLADTSLADAVQQEFGEKVDRVIEATGLPRSILDGLGVLRSSGVLVITGIHPAPLELPLTTMVRNKHQLRAAHDTTRAAWPRVLALLAEPEARAQLAEMVTHRMPLSEGIAGFETARRKGAVKILLHPGDA</sequence>
<dbReference type="OrthoDB" id="9809185at2"/>
<accession>D5RGV6</accession>
<dbReference type="EMBL" id="ADVL01000061">
    <property type="protein sequence ID" value="EFH13468.1"/>
    <property type="molecule type" value="Genomic_DNA"/>
</dbReference>
<dbReference type="AlphaFoldDB" id="D5RGV6"/>
<organism evidence="7 8">
    <name type="scientific">Pseudoroseomonas cervicalis ATCC 49957</name>
    <dbReference type="NCBI Taxonomy" id="525371"/>
    <lineage>
        <taxon>Bacteria</taxon>
        <taxon>Pseudomonadati</taxon>
        <taxon>Pseudomonadota</taxon>
        <taxon>Alphaproteobacteria</taxon>
        <taxon>Acetobacterales</taxon>
        <taxon>Roseomonadaceae</taxon>
        <taxon>Roseomonas</taxon>
    </lineage>
</organism>
<reference evidence="7 8" key="1">
    <citation type="submission" date="2010-04" db="EMBL/GenBank/DDBJ databases">
        <authorList>
            <person name="Qin X."/>
            <person name="Bachman B."/>
            <person name="Battles P."/>
            <person name="Bell A."/>
            <person name="Bess C."/>
            <person name="Bickham C."/>
            <person name="Chaboub L."/>
            <person name="Chen D."/>
            <person name="Coyle M."/>
            <person name="Deiros D.R."/>
            <person name="Dinh H."/>
            <person name="Forbes L."/>
            <person name="Fowler G."/>
            <person name="Francisco L."/>
            <person name="Fu Q."/>
            <person name="Gubbala S."/>
            <person name="Hale W."/>
            <person name="Han Y."/>
            <person name="Hemphill L."/>
            <person name="Highlander S.K."/>
            <person name="Hirani K."/>
            <person name="Hogues M."/>
            <person name="Jackson L."/>
            <person name="Jakkamsetti A."/>
            <person name="Javaid M."/>
            <person name="Jiang H."/>
            <person name="Korchina V."/>
            <person name="Kovar C."/>
            <person name="Lara F."/>
            <person name="Lee S."/>
            <person name="Mata R."/>
            <person name="Mathew T."/>
            <person name="Moen C."/>
            <person name="Morales K."/>
            <person name="Munidasa M."/>
            <person name="Nazareth L."/>
            <person name="Ngo R."/>
            <person name="Nguyen L."/>
            <person name="Okwuonu G."/>
            <person name="Ongeri F."/>
            <person name="Patil S."/>
            <person name="Petrosino J."/>
            <person name="Pham C."/>
            <person name="Pham P."/>
            <person name="Pu L.-L."/>
            <person name="Puazo M."/>
            <person name="Raj R."/>
            <person name="Reid J."/>
            <person name="Rouhana J."/>
            <person name="Saada N."/>
            <person name="Shang Y."/>
            <person name="Simmons D."/>
            <person name="Thornton R."/>
            <person name="Warren J."/>
            <person name="Weissenberger G."/>
            <person name="Zhang J."/>
            <person name="Zhang L."/>
            <person name="Zhou C."/>
            <person name="Zhu D."/>
            <person name="Muzny D."/>
            <person name="Worley K."/>
            <person name="Gibbs R."/>
        </authorList>
    </citation>
    <scope>NUCLEOTIDE SEQUENCE [LARGE SCALE GENOMIC DNA]</scope>
    <source>
        <strain evidence="7 8">ATCC 49957</strain>
    </source>
</reference>
<dbReference type="GO" id="GO:0008270">
    <property type="term" value="F:zinc ion binding"/>
    <property type="evidence" value="ECO:0007669"/>
    <property type="project" value="InterPro"/>
</dbReference>
<dbReference type="Proteomes" id="UP000005324">
    <property type="component" value="Unassembled WGS sequence"/>
</dbReference>
<dbReference type="InterPro" id="IPR011032">
    <property type="entry name" value="GroES-like_sf"/>
</dbReference>
<keyword evidence="2 4" id="KW-0862">Zinc</keyword>
<dbReference type="InterPro" id="IPR020843">
    <property type="entry name" value="ER"/>
</dbReference>
<proteinExistence type="inferred from homology"/>
<evidence type="ECO:0000259" key="6">
    <source>
        <dbReference type="SMART" id="SM00829"/>
    </source>
</evidence>
<feature type="domain" description="Enoyl reductase (ER)" evidence="6">
    <location>
        <begin position="9"/>
        <end position="342"/>
    </location>
</feature>
<comment type="caution">
    <text evidence="7">The sequence shown here is derived from an EMBL/GenBank/DDBJ whole genome shotgun (WGS) entry which is preliminary data.</text>
</comment>
<dbReference type="PANTHER" id="PTHR43401">
    <property type="entry name" value="L-THREONINE 3-DEHYDROGENASE"/>
    <property type="match status" value="1"/>
</dbReference>
<evidence type="ECO:0000256" key="3">
    <source>
        <dbReference type="ARBA" id="ARBA00023002"/>
    </source>
</evidence>
<dbReference type="PROSITE" id="PS00059">
    <property type="entry name" value="ADH_ZINC"/>
    <property type="match status" value="1"/>
</dbReference>
<protein>
    <submittedName>
        <fullName evidence="7">GroES-like protein</fullName>
        <ecNumber evidence="7">1.1.1.14</ecNumber>
    </submittedName>
</protein>
<dbReference type="SUPFAM" id="SSF51735">
    <property type="entry name" value="NAD(P)-binding Rossmann-fold domains"/>
    <property type="match status" value="1"/>
</dbReference>
<dbReference type="SMART" id="SM00829">
    <property type="entry name" value="PKS_ER"/>
    <property type="match status" value="1"/>
</dbReference>
<dbReference type="EC" id="1.1.1.14" evidence="7"/>
<dbReference type="SUPFAM" id="SSF50129">
    <property type="entry name" value="GroES-like"/>
    <property type="match status" value="1"/>
</dbReference>
<comment type="cofactor">
    <cofactor evidence="4">
        <name>Zn(2+)</name>
        <dbReference type="ChEBI" id="CHEBI:29105"/>
    </cofactor>
</comment>
<dbReference type="Gene3D" id="3.40.50.720">
    <property type="entry name" value="NAD(P)-binding Rossmann-like Domain"/>
    <property type="match status" value="1"/>
</dbReference>
<keyword evidence="1 4" id="KW-0479">Metal-binding</keyword>
<keyword evidence="3 7" id="KW-0560">Oxidoreductase</keyword>
<dbReference type="PANTHER" id="PTHR43401:SF2">
    <property type="entry name" value="L-THREONINE 3-DEHYDROGENASE"/>
    <property type="match status" value="1"/>
</dbReference>
<evidence type="ECO:0000313" key="8">
    <source>
        <dbReference type="Proteomes" id="UP000005324"/>
    </source>
</evidence>
<dbReference type="InterPro" id="IPR036291">
    <property type="entry name" value="NAD(P)-bd_dom_sf"/>
</dbReference>
<dbReference type="InterPro" id="IPR050129">
    <property type="entry name" value="Zn_alcohol_dh"/>
</dbReference>
<dbReference type="InterPro" id="IPR002328">
    <property type="entry name" value="ADH_Zn_CS"/>
</dbReference>
<feature type="region of interest" description="Disordered" evidence="5">
    <location>
        <begin position="1"/>
        <end position="26"/>
    </location>
</feature>
<dbReference type="InterPro" id="IPR013154">
    <property type="entry name" value="ADH-like_N"/>
</dbReference>
<evidence type="ECO:0000256" key="1">
    <source>
        <dbReference type="ARBA" id="ARBA00022723"/>
    </source>
</evidence>
<gene>
    <name evidence="7" type="primary">gutB</name>
    <name evidence="7" type="ORF">HMPREF0731_0315</name>
</gene>
<evidence type="ECO:0000256" key="5">
    <source>
        <dbReference type="SAM" id="MobiDB-lite"/>
    </source>
</evidence>
<dbReference type="InterPro" id="IPR013149">
    <property type="entry name" value="ADH-like_C"/>
</dbReference>
<keyword evidence="8" id="KW-1185">Reference proteome</keyword>
<comment type="similarity">
    <text evidence="4">Belongs to the zinc-containing alcohol dehydrogenase family.</text>
</comment>
<dbReference type="Pfam" id="PF00107">
    <property type="entry name" value="ADH_zinc_N"/>
    <property type="match status" value="1"/>
</dbReference>
<dbReference type="Pfam" id="PF08240">
    <property type="entry name" value="ADH_N"/>
    <property type="match status" value="1"/>
</dbReference>
<evidence type="ECO:0000313" key="7">
    <source>
        <dbReference type="EMBL" id="EFH13468.1"/>
    </source>
</evidence>